<evidence type="ECO:0000313" key="3">
    <source>
        <dbReference type="Proteomes" id="UP001497516"/>
    </source>
</evidence>
<evidence type="ECO:0000256" key="1">
    <source>
        <dbReference type="SAM" id="MobiDB-lite"/>
    </source>
</evidence>
<dbReference type="EMBL" id="OZ034821">
    <property type="protein sequence ID" value="CAL1408394.1"/>
    <property type="molecule type" value="Genomic_DNA"/>
</dbReference>
<gene>
    <name evidence="2" type="ORF">LTRI10_LOCUS47993</name>
</gene>
<accession>A0AAV2GCH4</accession>
<protein>
    <submittedName>
        <fullName evidence="2">Uncharacterized protein</fullName>
    </submittedName>
</protein>
<keyword evidence="3" id="KW-1185">Reference proteome</keyword>
<name>A0AAV2GCH4_9ROSI</name>
<dbReference type="AlphaFoldDB" id="A0AAV2GCH4"/>
<proteinExistence type="predicted"/>
<feature type="region of interest" description="Disordered" evidence="1">
    <location>
        <begin position="32"/>
        <end position="75"/>
    </location>
</feature>
<reference evidence="2 3" key="1">
    <citation type="submission" date="2024-04" db="EMBL/GenBank/DDBJ databases">
        <authorList>
            <person name="Fracassetti M."/>
        </authorList>
    </citation>
    <scope>NUCLEOTIDE SEQUENCE [LARGE SCALE GENOMIC DNA]</scope>
</reference>
<organism evidence="2 3">
    <name type="scientific">Linum trigynum</name>
    <dbReference type="NCBI Taxonomy" id="586398"/>
    <lineage>
        <taxon>Eukaryota</taxon>
        <taxon>Viridiplantae</taxon>
        <taxon>Streptophyta</taxon>
        <taxon>Embryophyta</taxon>
        <taxon>Tracheophyta</taxon>
        <taxon>Spermatophyta</taxon>
        <taxon>Magnoliopsida</taxon>
        <taxon>eudicotyledons</taxon>
        <taxon>Gunneridae</taxon>
        <taxon>Pentapetalae</taxon>
        <taxon>rosids</taxon>
        <taxon>fabids</taxon>
        <taxon>Malpighiales</taxon>
        <taxon>Linaceae</taxon>
        <taxon>Linum</taxon>
    </lineage>
</organism>
<dbReference type="Proteomes" id="UP001497516">
    <property type="component" value="Chromosome 8"/>
</dbReference>
<feature type="compositionally biased region" description="Basic and acidic residues" evidence="1">
    <location>
        <begin position="43"/>
        <end position="53"/>
    </location>
</feature>
<evidence type="ECO:0000313" key="2">
    <source>
        <dbReference type="EMBL" id="CAL1408394.1"/>
    </source>
</evidence>
<sequence length="168" mass="18791">MKLEFSSQNLSLLNWSKPGKYHLLVRPRCGCHGRAGNSSGRKRREEDGRRPELDQPSGISSADQYSGHHRKLGDRVPRLEIMGKSTVGRAISNLPPATHTEKSNSGHFFAYPPPSMIPMICSARETTCVAASQFTSVDQGRLKRRIGRKKSAGHRRLMLHPCIAYWTP</sequence>